<reference evidence="3" key="3">
    <citation type="submission" date="2016-03" db="UniProtKB">
        <authorList>
            <consortium name="EnsemblProtists"/>
        </authorList>
    </citation>
    <scope>IDENTIFICATION</scope>
</reference>
<proteinExistence type="predicted"/>
<dbReference type="KEGG" id="gtt:GUITHDRAFT_135378"/>
<protein>
    <submittedName>
        <fullName evidence="2 3">Uncharacterized protein</fullName>
    </submittedName>
</protein>
<sequence length="140" mass="15411">MNFRVLPALCLFLTIVSLAYGFIQPVNLGDHRPLTHTSWCSNRLSALRSSQAAITPQVNAKISSVQLRAKPDEDDDELLEECMLVMKPCDPKVTTDDDECIDEKALETCQAASEAAVRAKLANLAAKDDKEDRDLAEGSY</sequence>
<dbReference type="Proteomes" id="UP000011087">
    <property type="component" value="Unassembled WGS sequence"/>
</dbReference>
<feature type="chain" id="PRO_5008771583" evidence="1">
    <location>
        <begin position="22"/>
        <end position="140"/>
    </location>
</feature>
<organism evidence="2">
    <name type="scientific">Guillardia theta (strain CCMP2712)</name>
    <name type="common">Cryptophyte</name>
    <dbReference type="NCBI Taxonomy" id="905079"/>
    <lineage>
        <taxon>Eukaryota</taxon>
        <taxon>Cryptophyceae</taxon>
        <taxon>Pyrenomonadales</taxon>
        <taxon>Geminigeraceae</taxon>
        <taxon>Guillardia</taxon>
    </lineage>
</organism>
<dbReference type="RefSeq" id="XP_005837187.1">
    <property type="nucleotide sequence ID" value="XM_005837130.1"/>
</dbReference>
<accession>L1JP19</accession>
<name>L1JP19_GUITC</name>
<evidence type="ECO:0000256" key="1">
    <source>
        <dbReference type="SAM" id="SignalP"/>
    </source>
</evidence>
<evidence type="ECO:0000313" key="3">
    <source>
        <dbReference type="EnsemblProtists" id="EKX50207"/>
    </source>
</evidence>
<keyword evidence="1" id="KW-0732">Signal</keyword>
<evidence type="ECO:0000313" key="2">
    <source>
        <dbReference type="EMBL" id="EKX50207.1"/>
    </source>
</evidence>
<keyword evidence="4" id="KW-1185">Reference proteome</keyword>
<dbReference type="AlphaFoldDB" id="L1JP19"/>
<dbReference type="GeneID" id="17307033"/>
<gene>
    <name evidence="2" type="ORF">GUITHDRAFT_135378</name>
</gene>
<reference evidence="4" key="2">
    <citation type="submission" date="2012-11" db="EMBL/GenBank/DDBJ databases">
        <authorList>
            <person name="Kuo A."/>
            <person name="Curtis B.A."/>
            <person name="Tanifuji G."/>
            <person name="Burki F."/>
            <person name="Gruber A."/>
            <person name="Irimia M."/>
            <person name="Maruyama S."/>
            <person name="Arias M.C."/>
            <person name="Ball S.G."/>
            <person name="Gile G.H."/>
            <person name="Hirakawa Y."/>
            <person name="Hopkins J.F."/>
            <person name="Rensing S.A."/>
            <person name="Schmutz J."/>
            <person name="Symeonidi A."/>
            <person name="Elias M."/>
            <person name="Eveleigh R.J."/>
            <person name="Herman E.K."/>
            <person name="Klute M.J."/>
            <person name="Nakayama T."/>
            <person name="Obornik M."/>
            <person name="Reyes-Prieto A."/>
            <person name="Armbrust E.V."/>
            <person name="Aves S.J."/>
            <person name="Beiko R.G."/>
            <person name="Coutinho P."/>
            <person name="Dacks J.B."/>
            <person name="Durnford D.G."/>
            <person name="Fast N.M."/>
            <person name="Green B.R."/>
            <person name="Grisdale C."/>
            <person name="Hempe F."/>
            <person name="Henrissat B."/>
            <person name="Hoppner M.P."/>
            <person name="Ishida K.-I."/>
            <person name="Kim E."/>
            <person name="Koreny L."/>
            <person name="Kroth P.G."/>
            <person name="Liu Y."/>
            <person name="Malik S.-B."/>
            <person name="Maier U.G."/>
            <person name="McRose D."/>
            <person name="Mock T."/>
            <person name="Neilson J.A."/>
            <person name="Onodera N.T."/>
            <person name="Poole A.M."/>
            <person name="Pritham E.J."/>
            <person name="Richards T.A."/>
            <person name="Rocap G."/>
            <person name="Roy S.W."/>
            <person name="Sarai C."/>
            <person name="Schaack S."/>
            <person name="Shirato S."/>
            <person name="Slamovits C.H."/>
            <person name="Spencer D.F."/>
            <person name="Suzuki S."/>
            <person name="Worden A.Z."/>
            <person name="Zauner S."/>
            <person name="Barry K."/>
            <person name="Bell C."/>
            <person name="Bharti A.K."/>
            <person name="Crow J.A."/>
            <person name="Grimwood J."/>
            <person name="Kramer R."/>
            <person name="Lindquist E."/>
            <person name="Lucas S."/>
            <person name="Salamov A."/>
            <person name="McFadden G.I."/>
            <person name="Lane C.E."/>
            <person name="Keeling P.J."/>
            <person name="Gray M.W."/>
            <person name="Grigoriev I.V."/>
            <person name="Archibald J.M."/>
        </authorList>
    </citation>
    <scope>NUCLEOTIDE SEQUENCE</scope>
    <source>
        <strain evidence="4">CCMP2712</strain>
    </source>
</reference>
<dbReference type="HOGENOM" id="CLU_1838976_0_0_1"/>
<dbReference type="EnsemblProtists" id="EKX50207">
    <property type="protein sequence ID" value="EKX50207"/>
    <property type="gene ID" value="GUITHDRAFT_135378"/>
</dbReference>
<feature type="signal peptide" evidence="1">
    <location>
        <begin position="1"/>
        <end position="21"/>
    </location>
</feature>
<dbReference type="EMBL" id="JH992979">
    <property type="protein sequence ID" value="EKX50207.1"/>
    <property type="molecule type" value="Genomic_DNA"/>
</dbReference>
<dbReference type="OrthoDB" id="10582074at2759"/>
<reference evidence="2 4" key="1">
    <citation type="journal article" date="2012" name="Nature">
        <title>Algal genomes reveal evolutionary mosaicism and the fate of nucleomorphs.</title>
        <authorList>
            <consortium name="DOE Joint Genome Institute"/>
            <person name="Curtis B.A."/>
            <person name="Tanifuji G."/>
            <person name="Burki F."/>
            <person name="Gruber A."/>
            <person name="Irimia M."/>
            <person name="Maruyama S."/>
            <person name="Arias M.C."/>
            <person name="Ball S.G."/>
            <person name="Gile G.H."/>
            <person name="Hirakawa Y."/>
            <person name="Hopkins J.F."/>
            <person name="Kuo A."/>
            <person name="Rensing S.A."/>
            <person name="Schmutz J."/>
            <person name="Symeonidi A."/>
            <person name="Elias M."/>
            <person name="Eveleigh R.J."/>
            <person name="Herman E.K."/>
            <person name="Klute M.J."/>
            <person name="Nakayama T."/>
            <person name="Obornik M."/>
            <person name="Reyes-Prieto A."/>
            <person name="Armbrust E.V."/>
            <person name="Aves S.J."/>
            <person name="Beiko R.G."/>
            <person name="Coutinho P."/>
            <person name="Dacks J.B."/>
            <person name="Durnford D.G."/>
            <person name="Fast N.M."/>
            <person name="Green B.R."/>
            <person name="Grisdale C.J."/>
            <person name="Hempel F."/>
            <person name="Henrissat B."/>
            <person name="Hoppner M.P."/>
            <person name="Ishida K."/>
            <person name="Kim E."/>
            <person name="Koreny L."/>
            <person name="Kroth P.G."/>
            <person name="Liu Y."/>
            <person name="Malik S.B."/>
            <person name="Maier U.G."/>
            <person name="McRose D."/>
            <person name="Mock T."/>
            <person name="Neilson J.A."/>
            <person name="Onodera N.T."/>
            <person name="Poole A.M."/>
            <person name="Pritham E.J."/>
            <person name="Richards T.A."/>
            <person name="Rocap G."/>
            <person name="Roy S.W."/>
            <person name="Sarai C."/>
            <person name="Schaack S."/>
            <person name="Shirato S."/>
            <person name="Slamovits C.H."/>
            <person name="Spencer D.F."/>
            <person name="Suzuki S."/>
            <person name="Worden A.Z."/>
            <person name="Zauner S."/>
            <person name="Barry K."/>
            <person name="Bell C."/>
            <person name="Bharti A.K."/>
            <person name="Crow J.A."/>
            <person name="Grimwood J."/>
            <person name="Kramer R."/>
            <person name="Lindquist E."/>
            <person name="Lucas S."/>
            <person name="Salamov A."/>
            <person name="McFadden G.I."/>
            <person name="Lane C.E."/>
            <person name="Keeling P.J."/>
            <person name="Gray M.W."/>
            <person name="Grigoriev I.V."/>
            <person name="Archibald J.M."/>
        </authorList>
    </citation>
    <scope>NUCLEOTIDE SEQUENCE</scope>
    <source>
        <strain evidence="2 4">CCMP2712</strain>
    </source>
</reference>
<evidence type="ECO:0000313" key="4">
    <source>
        <dbReference type="Proteomes" id="UP000011087"/>
    </source>
</evidence>
<dbReference type="PaxDb" id="55529-EKX50207"/>